<evidence type="ECO:0000256" key="2">
    <source>
        <dbReference type="ARBA" id="ARBA00022598"/>
    </source>
</evidence>
<dbReference type="GO" id="GO:0031956">
    <property type="term" value="F:medium-chain fatty acid-CoA ligase activity"/>
    <property type="evidence" value="ECO:0007669"/>
    <property type="project" value="TreeGrafter"/>
</dbReference>
<feature type="domain" description="AMP-binding enzyme C-terminal" evidence="4">
    <location>
        <begin position="458"/>
        <end position="533"/>
    </location>
</feature>
<evidence type="ECO:0000259" key="4">
    <source>
        <dbReference type="Pfam" id="PF13193"/>
    </source>
</evidence>
<keyword evidence="6" id="KW-1185">Reference proteome</keyword>
<sequence>MKRLMKERLLQGAQAGEYMLIAGVGLTRAGILAPVRPDRLARLAWRSLHEGANFATLLTAAAVRFPDRIVIEDDMGALSYADLDARVQAIAAALAADGIGAGDTVALMCRNHRGFVEGLLAVSRLGADVVLLNTEFPAPQLRQVLDRHALSLVIHDGEFNSVFVKAGYEGRRVLADSQGAPGSLCSLAARHEPAPGPRRQGQIIILTSGTTGVPKGAPRKTPPLAAVGPIATLFNTLPLRSGEPVLIGPPLFHGFGLAFLAVALSLGSTMVLCRRFEADKVAQLLVMHQVKTFVAVPVMLQRLLDIPAVGRFSWSFRHLSTVISAGAPLGASLATRWMDTHGENLFNLYGSTEAGVGTLATPQDLRAAPGTVGRMPLGTDLRILDSDGCALPAGLPGHICVRSGMLFEGYVGGGSKPMLNGYMNTGDIGHVDAEGRLFVEGREDDMIVSGGENVFPLEVEEWLSAYPGVVEVAVVGVKDEEFGQRLKAFVVAGADADFGPETLKGFLRERIARYKVPRDIVLVAELPRNATGKVLRGQLASR</sequence>
<dbReference type="InterPro" id="IPR042099">
    <property type="entry name" value="ANL_N_sf"/>
</dbReference>
<dbReference type="CDD" id="cd04433">
    <property type="entry name" value="AFD_class_I"/>
    <property type="match status" value="1"/>
</dbReference>
<name>A0A4Q7YKQ1_9GAMM</name>
<dbReference type="Gene3D" id="3.30.300.30">
    <property type="match status" value="1"/>
</dbReference>
<accession>A0A4Q7YKQ1</accession>
<dbReference type="AlphaFoldDB" id="A0A4Q7YKQ1"/>
<reference evidence="5 6" key="1">
    <citation type="submission" date="2019-02" db="EMBL/GenBank/DDBJ databases">
        <title>Genomic Encyclopedia of Type Strains, Phase IV (KMG-IV): sequencing the most valuable type-strain genomes for metagenomic binning, comparative biology and taxonomic classification.</title>
        <authorList>
            <person name="Goeker M."/>
        </authorList>
    </citation>
    <scope>NUCLEOTIDE SEQUENCE [LARGE SCALE GENOMIC DNA]</scope>
    <source>
        <strain evidence="5 6">DSM 105135</strain>
    </source>
</reference>
<evidence type="ECO:0000313" key="5">
    <source>
        <dbReference type="EMBL" id="RZU38252.1"/>
    </source>
</evidence>
<protein>
    <submittedName>
        <fullName evidence="5">Acyl-CoA synthetase (AMP-forming)/AMP-acid ligase II</fullName>
    </submittedName>
</protein>
<evidence type="ECO:0000313" key="6">
    <source>
        <dbReference type="Proteomes" id="UP000292423"/>
    </source>
</evidence>
<comment type="caution">
    <text evidence="5">The sequence shown here is derived from an EMBL/GenBank/DDBJ whole genome shotgun (WGS) entry which is preliminary data.</text>
</comment>
<dbReference type="PANTHER" id="PTHR43201">
    <property type="entry name" value="ACYL-COA SYNTHETASE"/>
    <property type="match status" value="1"/>
</dbReference>
<dbReference type="PROSITE" id="PS00455">
    <property type="entry name" value="AMP_BINDING"/>
    <property type="match status" value="1"/>
</dbReference>
<evidence type="ECO:0000256" key="1">
    <source>
        <dbReference type="ARBA" id="ARBA00006432"/>
    </source>
</evidence>
<dbReference type="PANTHER" id="PTHR43201:SF5">
    <property type="entry name" value="MEDIUM-CHAIN ACYL-COA LIGASE ACSF2, MITOCHONDRIAL"/>
    <property type="match status" value="1"/>
</dbReference>
<dbReference type="Gene3D" id="3.40.50.12780">
    <property type="entry name" value="N-terminal domain of ligase-like"/>
    <property type="match status" value="1"/>
</dbReference>
<comment type="similarity">
    <text evidence="1">Belongs to the ATP-dependent AMP-binding enzyme family.</text>
</comment>
<dbReference type="GO" id="GO:0006631">
    <property type="term" value="P:fatty acid metabolic process"/>
    <property type="evidence" value="ECO:0007669"/>
    <property type="project" value="TreeGrafter"/>
</dbReference>
<dbReference type="InterPro" id="IPR000873">
    <property type="entry name" value="AMP-dep_synth/lig_dom"/>
</dbReference>
<dbReference type="Pfam" id="PF13193">
    <property type="entry name" value="AMP-binding_C"/>
    <property type="match status" value="1"/>
</dbReference>
<dbReference type="SUPFAM" id="SSF56801">
    <property type="entry name" value="Acetyl-CoA synthetase-like"/>
    <property type="match status" value="1"/>
</dbReference>
<dbReference type="InterPro" id="IPR025110">
    <property type="entry name" value="AMP-bd_C"/>
</dbReference>
<feature type="domain" description="AMP-dependent synthetase/ligase" evidence="3">
    <location>
        <begin position="60"/>
        <end position="410"/>
    </location>
</feature>
<gene>
    <name evidence="5" type="ORF">EV700_2831</name>
</gene>
<evidence type="ECO:0000259" key="3">
    <source>
        <dbReference type="Pfam" id="PF00501"/>
    </source>
</evidence>
<keyword evidence="2 5" id="KW-0436">Ligase</keyword>
<dbReference type="InterPro" id="IPR045851">
    <property type="entry name" value="AMP-bd_C_sf"/>
</dbReference>
<proteinExistence type="inferred from homology"/>
<dbReference type="InterPro" id="IPR020845">
    <property type="entry name" value="AMP-binding_CS"/>
</dbReference>
<dbReference type="EMBL" id="SHKX01000014">
    <property type="protein sequence ID" value="RZU38252.1"/>
    <property type="molecule type" value="Genomic_DNA"/>
</dbReference>
<organism evidence="5 6">
    <name type="scientific">Fluviicoccus keumensis</name>
    <dbReference type="NCBI Taxonomy" id="1435465"/>
    <lineage>
        <taxon>Bacteria</taxon>
        <taxon>Pseudomonadati</taxon>
        <taxon>Pseudomonadota</taxon>
        <taxon>Gammaproteobacteria</taxon>
        <taxon>Moraxellales</taxon>
        <taxon>Moraxellaceae</taxon>
        <taxon>Fluviicoccus</taxon>
    </lineage>
</organism>
<dbReference type="Pfam" id="PF00501">
    <property type="entry name" value="AMP-binding"/>
    <property type="match status" value="1"/>
</dbReference>
<dbReference type="Proteomes" id="UP000292423">
    <property type="component" value="Unassembled WGS sequence"/>
</dbReference>